<dbReference type="InterPro" id="IPR012337">
    <property type="entry name" value="RNaseH-like_sf"/>
</dbReference>
<evidence type="ECO:0000256" key="3">
    <source>
        <dbReference type="ARBA" id="ARBA00022771"/>
    </source>
</evidence>
<dbReference type="PANTHER" id="PTHR46481">
    <property type="entry name" value="ZINC FINGER BED DOMAIN-CONTAINING PROTEIN 4"/>
    <property type="match status" value="1"/>
</dbReference>
<dbReference type="SUPFAM" id="SSF57667">
    <property type="entry name" value="beta-beta-alpha zinc fingers"/>
    <property type="match status" value="1"/>
</dbReference>
<feature type="compositionally biased region" description="Polar residues" evidence="10">
    <location>
        <begin position="68"/>
        <end position="88"/>
    </location>
</feature>
<dbReference type="GO" id="GO:0009791">
    <property type="term" value="P:post-embryonic development"/>
    <property type="evidence" value="ECO:0007669"/>
    <property type="project" value="UniProtKB-ARBA"/>
</dbReference>
<evidence type="ECO:0000313" key="13">
    <source>
        <dbReference type="Proteomes" id="UP001314205"/>
    </source>
</evidence>
<dbReference type="GO" id="GO:0046983">
    <property type="term" value="F:protein dimerization activity"/>
    <property type="evidence" value="ECO:0007669"/>
    <property type="project" value="InterPro"/>
</dbReference>
<dbReference type="InterPro" id="IPR036236">
    <property type="entry name" value="Znf_C2H2_sf"/>
</dbReference>
<feature type="compositionally biased region" description="Low complexity" evidence="10">
    <location>
        <begin position="103"/>
        <end position="116"/>
    </location>
</feature>
<feature type="compositionally biased region" description="Basic and acidic residues" evidence="10">
    <location>
        <begin position="117"/>
        <end position="127"/>
    </location>
</feature>
<comment type="caution">
    <text evidence="12">The sequence shown here is derived from an EMBL/GenBank/DDBJ whole genome shotgun (WGS) entry which is preliminary data.</text>
</comment>
<feature type="region of interest" description="Disordered" evidence="10">
    <location>
        <begin position="103"/>
        <end position="127"/>
    </location>
</feature>
<organism evidence="12 13">
    <name type="scientific">Parnassius mnemosyne</name>
    <name type="common">clouded apollo</name>
    <dbReference type="NCBI Taxonomy" id="213953"/>
    <lineage>
        <taxon>Eukaryota</taxon>
        <taxon>Metazoa</taxon>
        <taxon>Ecdysozoa</taxon>
        <taxon>Arthropoda</taxon>
        <taxon>Hexapoda</taxon>
        <taxon>Insecta</taxon>
        <taxon>Pterygota</taxon>
        <taxon>Neoptera</taxon>
        <taxon>Endopterygota</taxon>
        <taxon>Lepidoptera</taxon>
        <taxon>Glossata</taxon>
        <taxon>Ditrysia</taxon>
        <taxon>Papilionoidea</taxon>
        <taxon>Papilionidae</taxon>
        <taxon>Parnassiinae</taxon>
        <taxon>Parnassini</taxon>
        <taxon>Parnassius</taxon>
        <taxon>Driopa</taxon>
    </lineage>
</organism>
<evidence type="ECO:0000256" key="5">
    <source>
        <dbReference type="ARBA" id="ARBA00023015"/>
    </source>
</evidence>
<feature type="domain" description="BED-type" evidence="11">
    <location>
        <begin position="4"/>
        <end position="55"/>
    </location>
</feature>
<dbReference type="SUPFAM" id="SSF53098">
    <property type="entry name" value="Ribonuclease H-like"/>
    <property type="match status" value="1"/>
</dbReference>
<dbReference type="SMART" id="SM00614">
    <property type="entry name" value="ZnF_BED"/>
    <property type="match status" value="1"/>
</dbReference>
<dbReference type="GO" id="GO:0003677">
    <property type="term" value="F:DNA binding"/>
    <property type="evidence" value="ECO:0007669"/>
    <property type="project" value="UniProtKB-KW"/>
</dbReference>
<keyword evidence="6" id="KW-0238">DNA-binding</keyword>
<dbReference type="Pfam" id="PF05699">
    <property type="entry name" value="Dimer_Tnp_hAT"/>
    <property type="match status" value="1"/>
</dbReference>
<keyword evidence="4" id="KW-0862">Zinc</keyword>
<evidence type="ECO:0000259" key="11">
    <source>
        <dbReference type="PROSITE" id="PS50808"/>
    </source>
</evidence>
<dbReference type="InterPro" id="IPR052035">
    <property type="entry name" value="ZnF_BED_domain_contain"/>
</dbReference>
<dbReference type="Proteomes" id="UP001314205">
    <property type="component" value="Unassembled WGS sequence"/>
</dbReference>
<dbReference type="SUPFAM" id="SSF140996">
    <property type="entry name" value="Hermes dimerisation domain"/>
    <property type="match status" value="1"/>
</dbReference>
<dbReference type="EMBL" id="CAVLGL010000090">
    <property type="protein sequence ID" value="CAK1594382.1"/>
    <property type="molecule type" value="Genomic_DNA"/>
</dbReference>
<feature type="region of interest" description="Disordered" evidence="10">
    <location>
        <begin position="67"/>
        <end position="89"/>
    </location>
</feature>
<dbReference type="Pfam" id="PF02892">
    <property type="entry name" value="zf-BED"/>
    <property type="match status" value="1"/>
</dbReference>
<reference evidence="12 13" key="1">
    <citation type="submission" date="2023-11" db="EMBL/GenBank/DDBJ databases">
        <authorList>
            <person name="Hedman E."/>
            <person name="Englund M."/>
            <person name="Stromberg M."/>
            <person name="Nyberg Akerstrom W."/>
            <person name="Nylinder S."/>
            <person name="Jareborg N."/>
            <person name="Kallberg Y."/>
            <person name="Kronander E."/>
        </authorList>
    </citation>
    <scope>NUCLEOTIDE SEQUENCE [LARGE SCALE GENOMIC DNA]</scope>
</reference>
<dbReference type="GO" id="GO:0005634">
    <property type="term" value="C:nucleus"/>
    <property type="evidence" value="ECO:0007669"/>
    <property type="project" value="UniProtKB-SubCell"/>
</dbReference>
<keyword evidence="7" id="KW-0804">Transcription</keyword>
<evidence type="ECO:0000256" key="1">
    <source>
        <dbReference type="ARBA" id="ARBA00004123"/>
    </source>
</evidence>
<keyword evidence="3 9" id="KW-0863">Zinc-finger</keyword>
<evidence type="ECO:0000256" key="6">
    <source>
        <dbReference type="ARBA" id="ARBA00023125"/>
    </source>
</evidence>
<dbReference type="GO" id="GO:0008270">
    <property type="term" value="F:zinc ion binding"/>
    <property type="evidence" value="ECO:0007669"/>
    <property type="project" value="UniProtKB-KW"/>
</dbReference>
<accession>A0AAV1LJX6</accession>
<dbReference type="InterPro" id="IPR003656">
    <property type="entry name" value="Znf_BED"/>
</dbReference>
<dbReference type="AlphaFoldDB" id="A0AAV1LJX6"/>
<evidence type="ECO:0000313" key="12">
    <source>
        <dbReference type="EMBL" id="CAK1594382.1"/>
    </source>
</evidence>
<name>A0AAV1LJX6_9NEOP</name>
<evidence type="ECO:0000256" key="9">
    <source>
        <dbReference type="PROSITE-ProRule" id="PRU00027"/>
    </source>
</evidence>
<proteinExistence type="predicted"/>
<keyword evidence="8" id="KW-0539">Nucleus</keyword>
<dbReference type="PANTHER" id="PTHR46481:SF10">
    <property type="entry name" value="ZINC FINGER BED DOMAIN-CONTAINING PROTEIN 39"/>
    <property type="match status" value="1"/>
</dbReference>
<evidence type="ECO:0000256" key="10">
    <source>
        <dbReference type="SAM" id="MobiDB-lite"/>
    </source>
</evidence>
<keyword evidence="2" id="KW-0479">Metal-binding</keyword>
<evidence type="ECO:0000256" key="7">
    <source>
        <dbReference type="ARBA" id="ARBA00023163"/>
    </source>
</evidence>
<evidence type="ECO:0000256" key="2">
    <source>
        <dbReference type="ARBA" id="ARBA00022723"/>
    </source>
</evidence>
<evidence type="ECO:0000256" key="8">
    <source>
        <dbReference type="ARBA" id="ARBA00023242"/>
    </source>
</evidence>
<keyword evidence="5" id="KW-0805">Transcription regulation</keyword>
<sequence>MSRSNASVLWDFFTKDTTTMKAKCTLCGDFYSYKTTTGNLKSHLRKRHLDAYERVASHQGVILREMRSTPTAESASQPPTTAGASSITPPADVTGSIHQFSQTTAAPRAAPYPQQQRMDRYGTARKISADQKKKIDRDLLDLFIEGYQPFSIVEERAFKKFASWIPGYVLPSRQTISNIMIPALYEQTKEKIKVELNLIRSNDHIKLCITTDLWTSRANESYIAVTGHFITEQYELKSILMQCSIFDEAHTSANIQEKLLSITNEWGLRYKINFVISDNAANIQKAISEIGWKHYGCYGHSLNLVVQDAIKMIAINLEKIKKIVRHFKTSSSALEKLLKAQTIENPNNIPKRLIQEVPTRWNSTYYMINRFVELKDFIRATVAVIDKNLPIITNEEWQLFEELKKILKPFDDATRSLSGEKYMTGSAVIVMTRCLLTACEKLLLENFSPVAITVVRDLKEGLKTRFAGVEKSRTFAICTFLDPRYKMTVFSDQNEAQNTKKRVQEMVMDIICSESSHQEPVASSSNQQPYDPFSPWSILCDIVGTQHTVGTPLSRSIKEVDTYLSDEMLQLFDEQRKWNCPLKWWKNHRFTYPHLAKLYMSYGNILATSVPCERIFSKTGLTINERRTRLTSKKVAQLMFLNVNLQDN</sequence>
<keyword evidence="13" id="KW-1185">Reference proteome</keyword>
<dbReference type="InterPro" id="IPR008906">
    <property type="entry name" value="HATC_C_dom"/>
</dbReference>
<evidence type="ECO:0000256" key="4">
    <source>
        <dbReference type="ARBA" id="ARBA00022833"/>
    </source>
</evidence>
<gene>
    <name evidence="12" type="ORF">PARMNEM_LOCUS14018</name>
</gene>
<dbReference type="PROSITE" id="PS50808">
    <property type="entry name" value="ZF_BED"/>
    <property type="match status" value="1"/>
</dbReference>
<comment type="subcellular location">
    <subcellularLocation>
        <location evidence="1">Nucleus</location>
    </subcellularLocation>
</comment>
<protein>
    <recommendedName>
        <fullName evidence="11">BED-type domain-containing protein</fullName>
    </recommendedName>
</protein>